<feature type="transmembrane region" description="Helical" evidence="10">
    <location>
        <begin position="103"/>
        <end position="125"/>
    </location>
</feature>
<evidence type="ECO:0000256" key="2">
    <source>
        <dbReference type="ARBA" id="ARBA00022448"/>
    </source>
</evidence>
<evidence type="ECO:0000256" key="5">
    <source>
        <dbReference type="ARBA" id="ARBA00022692"/>
    </source>
</evidence>
<evidence type="ECO:0000256" key="4">
    <source>
        <dbReference type="ARBA" id="ARBA00022519"/>
    </source>
</evidence>
<feature type="transmembrane region" description="Helical" evidence="10">
    <location>
        <begin position="248"/>
        <end position="265"/>
    </location>
</feature>
<evidence type="ECO:0000313" key="11">
    <source>
        <dbReference type="EMBL" id="CCC40896.1"/>
    </source>
</evidence>
<comment type="subcellular location">
    <subcellularLocation>
        <location evidence="1">Cell membrane</location>
        <topology evidence="1">Multi-pass membrane protein</topology>
    </subcellularLocation>
</comment>
<protein>
    <submittedName>
        <fullName evidence="11">ABC-type transport system permease protein (Probable substrate branched-chain amino acids)</fullName>
    </submittedName>
</protein>
<evidence type="ECO:0000313" key="12">
    <source>
        <dbReference type="Proteomes" id="UP000007954"/>
    </source>
</evidence>
<proteinExistence type="inferred from homology"/>
<feature type="transmembrane region" description="Helical" evidence="10">
    <location>
        <begin position="271"/>
        <end position="291"/>
    </location>
</feature>
<dbReference type="GO" id="GO:0015808">
    <property type="term" value="P:L-alanine transport"/>
    <property type="evidence" value="ECO:0007669"/>
    <property type="project" value="TreeGrafter"/>
</dbReference>
<evidence type="ECO:0000256" key="9">
    <source>
        <dbReference type="ARBA" id="ARBA00037998"/>
    </source>
</evidence>
<dbReference type="Proteomes" id="UP000007954">
    <property type="component" value="Chromosome"/>
</dbReference>
<name>G0LJG2_HALWC</name>
<keyword evidence="2" id="KW-0813">Transport</keyword>
<feature type="transmembrane region" description="Helical" evidence="10">
    <location>
        <begin position="46"/>
        <end position="66"/>
    </location>
</feature>
<keyword evidence="6" id="KW-0029">Amino-acid transport</keyword>
<dbReference type="KEGG" id="hwc:Hqrw_3109"/>
<dbReference type="RefSeq" id="WP_014556402.1">
    <property type="nucleotide sequence ID" value="NC_017459.1"/>
</dbReference>
<sequence length="294" mass="30933">MSGVITQFIQTLIYGLIEGSVISVGAVGLTLSYGVTRFINFAYGEFLTYGAYITFFLSGTGIGISLSLPVSVVGAVLLVGVFGVIISRVFFEPLSTRGPIPLLITSIGVAFILRYSLTAAVGVSARQLPVPLMRPVEFFGVGTTPIRATVFVVAIATMLLIHILLKYTMLGKTMRATSGNRNLAEIAGIDTKGVIRRTWFISAGAGALAGVLYAILFAPFRPTIGFEYLIVIFAATLLGGIGRPYGAMLGAIVVGIAMSLGTTYLSAEYTMAYAFAILVGVLLFNPTGIAGSEI</sequence>
<accession>G0LJG2</accession>
<reference evidence="11 12" key="1">
    <citation type="journal article" date="2011" name="PLoS ONE">
        <title>Haloquadratum walsbyi: limited diversity in a global pond.</title>
        <authorList>
            <person name="Dyall-Smith M."/>
            <person name="Pfeiffer F."/>
            <person name="Klee K."/>
            <person name="Palm P."/>
            <person name="Gross K."/>
            <person name="Schuster S.C."/>
            <person name="Rampp M."/>
            <person name="Oesterhelt D."/>
        </authorList>
    </citation>
    <scope>NUCLEOTIDE SEQUENCE [LARGE SCALE GENOMIC DNA]</scope>
    <source>
        <strain evidence="12">DSM 16854 / JCM 12705 / C23</strain>
    </source>
</reference>
<dbReference type="GO" id="GO:0015192">
    <property type="term" value="F:L-phenylalanine transmembrane transporter activity"/>
    <property type="evidence" value="ECO:0007669"/>
    <property type="project" value="TreeGrafter"/>
</dbReference>
<feature type="transmembrane region" description="Helical" evidence="10">
    <location>
        <begin position="145"/>
        <end position="165"/>
    </location>
</feature>
<feature type="transmembrane region" description="Helical" evidence="10">
    <location>
        <begin position="199"/>
        <end position="218"/>
    </location>
</feature>
<feature type="transmembrane region" description="Helical" evidence="10">
    <location>
        <begin position="72"/>
        <end position="91"/>
    </location>
</feature>
<evidence type="ECO:0000256" key="3">
    <source>
        <dbReference type="ARBA" id="ARBA00022475"/>
    </source>
</evidence>
<evidence type="ECO:0000256" key="7">
    <source>
        <dbReference type="ARBA" id="ARBA00022989"/>
    </source>
</evidence>
<dbReference type="PANTHER" id="PTHR11795">
    <property type="entry name" value="BRANCHED-CHAIN AMINO ACID TRANSPORT SYSTEM PERMEASE PROTEIN LIVH"/>
    <property type="match status" value="1"/>
</dbReference>
<dbReference type="GO" id="GO:0005304">
    <property type="term" value="F:L-valine transmembrane transporter activity"/>
    <property type="evidence" value="ECO:0007669"/>
    <property type="project" value="TreeGrafter"/>
</dbReference>
<dbReference type="GO" id="GO:0015190">
    <property type="term" value="F:L-leucine transmembrane transporter activity"/>
    <property type="evidence" value="ECO:0007669"/>
    <property type="project" value="TreeGrafter"/>
</dbReference>
<dbReference type="GO" id="GO:1903806">
    <property type="term" value="P:L-isoleucine import across plasma membrane"/>
    <property type="evidence" value="ECO:0007669"/>
    <property type="project" value="TreeGrafter"/>
</dbReference>
<keyword evidence="3" id="KW-1003">Cell membrane</keyword>
<evidence type="ECO:0000256" key="6">
    <source>
        <dbReference type="ARBA" id="ARBA00022970"/>
    </source>
</evidence>
<dbReference type="GeneID" id="12447894"/>
<dbReference type="InterPro" id="IPR052157">
    <property type="entry name" value="BCAA_transport_permease"/>
</dbReference>
<evidence type="ECO:0000256" key="10">
    <source>
        <dbReference type="SAM" id="Phobius"/>
    </source>
</evidence>
<dbReference type="PANTHER" id="PTHR11795:SF371">
    <property type="entry name" value="HIGH-AFFINITY BRANCHED-CHAIN AMINO ACID TRANSPORT SYSTEM PERMEASE PROTEIN LIVH"/>
    <property type="match status" value="1"/>
</dbReference>
<dbReference type="HOGENOM" id="CLU_039929_1_0_2"/>
<evidence type="ECO:0000256" key="8">
    <source>
        <dbReference type="ARBA" id="ARBA00023136"/>
    </source>
</evidence>
<dbReference type="InterPro" id="IPR001851">
    <property type="entry name" value="ABC_transp_permease"/>
</dbReference>
<keyword evidence="7 10" id="KW-1133">Transmembrane helix</keyword>
<keyword evidence="8 10" id="KW-0472">Membrane</keyword>
<evidence type="ECO:0000256" key="1">
    <source>
        <dbReference type="ARBA" id="ARBA00004651"/>
    </source>
</evidence>
<dbReference type="Pfam" id="PF02653">
    <property type="entry name" value="BPD_transp_2"/>
    <property type="match status" value="1"/>
</dbReference>
<dbReference type="CDD" id="cd06582">
    <property type="entry name" value="TM_PBP1_LivH_like"/>
    <property type="match status" value="1"/>
</dbReference>
<keyword evidence="4" id="KW-0997">Cell inner membrane</keyword>
<dbReference type="GO" id="GO:0042941">
    <property type="term" value="P:D-alanine transmembrane transport"/>
    <property type="evidence" value="ECO:0007669"/>
    <property type="project" value="TreeGrafter"/>
</dbReference>
<dbReference type="AlphaFoldDB" id="G0LJG2"/>
<feature type="transmembrane region" description="Helical" evidence="10">
    <location>
        <begin position="224"/>
        <end position="241"/>
    </location>
</feature>
<gene>
    <name evidence="11" type="primary">livH2</name>
    <name evidence="11" type="ordered locus">Hqrw_3109</name>
</gene>
<dbReference type="OrthoDB" id="31233at2157"/>
<comment type="similarity">
    <text evidence="9">Belongs to the binding-protein-dependent transport system permease family. LivHM subfamily.</text>
</comment>
<dbReference type="GO" id="GO:0005886">
    <property type="term" value="C:plasma membrane"/>
    <property type="evidence" value="ECO:0007669"/>
    <property type="project" value="UniProtKB-SubCell"/>
</dbReference>
<dbReference type="GO" id="GO:0015188">
    <property type="term" value="F:L-isoleucine transmembrane transporter activity"/>
    <property type="evidence" value="ECO:0007669"/>
    <property type="project" value="TreeGrafter"/>
</dbReference>
<keyword evidence="5 10" id="KW-0812">Transmembrane</keyword>
<dbReference type="EMBL" id="FR746099">
    <property type="protein sequence ID" value="CCC40896.1"/>
    <property type="molecule type" value="Genomic_DNA"/>
</dbReference>
<feature type="transmembrane region" description="Helical" evidence="10">
    <location>
        <begin position="12"/>
        <end position="34"/>
    </location>
</feature>
<organism evidence="11 12">
    <name type="scientific">Haloquadratum walsbyi (strain DSM 16854 / JCM 12705 / C23)</name>
    <dbReference type="NCBI Taxonomy" id="768065"/>
    <lineage>
        <taxon>Archaea</taxon>
        <taxon>Methanobacteriati</taxon>
        <taxon>Methanobacteriota</taxon>
        <taxon>Stenosarchaea group</taxon>
        <taxon>Halobacteria</taxon>
        <taxon>Halobacteriales</taxon>
        <taxon>Haloferacaceae</taxon>
        <taxon>Haloquadratum</taxon>
    </lineage>
</organism>